<comment type="subcellular location">
    <subcellularLocation>
        <location evidence="1">Membrane</location>
        <topology evidence="1">Single-pass membrane protein</topology>
    </subcellularLocation>
</comment>
<evidence type="ECO:0000313" key="8">
    <source>
        <dbReference type="Proteomes" id="UP000676310"/>
    </source>
</evidence>
<feature type="transmembrane region" description="Helical" evidence="6">
    <location>
        <begin position="56"/>
        <end position="78"/>
    </location>
</feature>
<dbReference type="GO" id="GO:0016020">
    <property type="term" value="C:membrane"/>
    <property type="evidence" value="ECO:0007669"/>
    <property type="project" value="UniProtKB-SubCell"/>
</dbReference>
<dbReference type="GO" id="GO:0071944">
    <property type="term" value="C:cell periphery"/>
    <property type="evidence" value="ECO:0007669"/>
    <property type="project" value="UniProtKB-ARBA"/>
</dbReference>
<evidence type="ECO:0000313" key="7">
    <source>
        <dbReference type="EMBL" id="CAG5155434.1"/>
    </source>
</evidence>
<dbReference type="PANTHER" id="PTHR15549:SF30">
    <property type="entry name" value="MID2 DOMAIN-CONTAINING PROTEIN"/>
    <property type="match status" value="1"/>
</dbReference>
<feature type="compositionally biased region" description="Polar residues" evidence="5">
    <location>
        <begin position="195"/>
        <end position="207"/>
    </location>
</feature>
<dbReference type="OrthoDB" id="3695046at2759"/>
<reference evidence="7" key="1">
    <citation type="submission" date="2021-05" db="EMBL/GenBank/DDBJ databases">
        <authorList>
            <person name="Stam R."/>
        </authorList>
    </citation>
    <scope>NUCLEOTIDE SEQUENCE</scope>
    <source>
        <strain evidence="7">CS162</strain>
    </source>
</reference>
<keyword evidence="4 6" id="KW-0472">Membrane</keyword>
<feature type="compositionally biased region" description="Polar residues" evidence="5">
    <location>
        <begin position="28"/>
        <end position="37"/>
    </location>
</feature>
<protein>
    <submittedName>
        <fullName evidence="7">Uncharacterized protein</fullName>
    </submittedName>
</protein>
<evidence type="ECO:0000256" key="3">
    <source>
        <dbReference type="ARBA" id="ARBA00022989"/>
    </source>
</evidence>
<evidence type="ECO:0000256" key="5">
    <source>
        <dbReference type="SAM" id="MobiDB-lite"/>
    </source>
</evidence>
<dbReference type="PANTHER" id="PTHR15549">
    <property type="entry name" value="PAIRED IMMUNOGLOBULIN-LIKE TYPE 2 RECEPTOR"/>
    <property type="match status" value="1"/>
</dbReference>
<keyword evidence="3 6" id="KW-1133">Transmembrane helix</keyword>
<dbReference type="GeneID" id="67015241"/>
<dbReference type="RefSeq" id="XP_043167203.1">
    <property type="nucleotide sequence ID" value="XM_043311268.1"/>
</dbReference>
<evidence type="ECO:0000256" key="2">
    <source>
        <dbReference type="ARBA" id="ARBA00022692"/>
    </source>
</evidence>
<organism evidence="7 8">
    <name type="scientific">Alternaria atra</name>
    <dbReference type="NCBI Taxonomy" id="119953"/>
    <lineage>
        <taxon>Eukaryota</taxon>
        <taxon>Fungi</taxon>
        <taxon>Dikarya</taxon>
        <taxon>Ascomycota</taxon>
        <taxon>Pezizomycotina</taxon>
        <taxon>Dothideomycetes</taxon>
        <taxon>Pleosporomycetidae</taxon>
        <taxon>Pleosporales</taxon>
        <taxon>Pleosporineae</taxon>
        <taxon>Pleosporaceae</taxon>
        <taxon>Alternaria</taxon>
        <taxon>Alternaria sect. Ulocladioides</taxon>
    </lineage>
</organism>
<gene>
    <name evidence="7" type="ORF">ALTATR162_LOCUS3660</name>
</gene>
<feature type="region of interest" description="Disordered" evidence="5">
    <location>
        <begin position="188"/>
        <end position="216"/>
    </location>
</feature>
<feature type="region of interest" description="Disordered" evidence="5">
    <location>
        <begin position="28"/>
        <end position="50"/>
    </location>
</feature>
<dbReference type="EMBL" id="CAJRGZ010000017">
    <property type="protein sequence ID" value="CAG5155434.1"/>
    <property type="molecule type" value="Genomic_DNA"/>
</dbReference>
<feature type="compositionally biased region" description="Polar residues" evidence="5">
    <location>
        <begin position="238"/>
        <end position="249"/>
    </location>
</feature>
<dbReference type="Proteomes" id="UP000676310">
    <property type="component" value="Unassembled WGS sequence"/>
</dbReference>
<evidence type="ECO:0000256" key="4">
    <source>
        <dbReference type="ARBA" id="ARBA00023136"/>
    </source>
</evidence>
<sequence>MTTGIQGEPAIAPPSILFYTDVRAQGSAPQTSESISTAPPRATSSNTSNSSLGSGAIAGIAIGGVLIFAFMIGGWYFWRRKKRRTRPTISTLADDEVARRDGDGDKMVLGKQQTAPTTGAYQTQYQEMSGSGVTQELDRSHSYKYAIGGAHELKAEDRPGELPYARVEEYGSTNEYGVVAVNDRENRGMEETAPATGTNDTTSQISHVSPHVEAQRRREVEWLEAEETRIRQRREALLQQSGGKTSTVIQREREENP</sequence>
<keyword evidence="2 6" id="KW-0812">Transmembrane</keyword>
<name>A0A8J2N4E9_9PLEO</name>
<proteinExistence type="predicted"/>
<feature type="region of interest" description="Disordered" evidence="5">
    <location>
        <begin position="234"/>
        <end position="257"/>
    </location>
</feature>
<evidence type="ECO:0000256" key="6">
    <source>
        <dbReference type="SAM" id="Phobius"/>
    </source>
</evidence>
<dbReference type="InterPro" id="IPR051694">
    <property type="entry name" value="Immunoregulatory_rcpt-like"/>
</dbReference>
<comment type="caution">
    <text evidence="7">The sequence shown here is derived from an EMBL/GenBank/DDBJ whole genome shotgun (WGS) entry which is preliminary data.</text>
</comment>
<dbReference type="AlphaFoldDB" id="A0A8J2N4E9"/>
<accession>A0A8J2N4E9</accession>
<evidence type="ECO:0000256" key="1">
    <source>
        <dbReference type="ARBA" id="ARBA00004167"/>
    </source>
</evidence>
<keyword evidence="8" id="KW-1185">Reference proteome</keyword>